<reference evidence="2 3" key="2">
    <citation type="submission" date="2019-08" db="EMBL/GenBank/DDBJ databases">
        <authorList>
            <person name="Henke P."/>
        </authorList>
    </citation>
    <scope>NUCLEOTIDE SEQUENCE [LARGE SCALE GENOMIC DNA]</scope>
    <source>
        <strain evidence="2">Phe10_nw2017</strain>
    </source>
</reference>
<keyword evidence="1" id="KW-0812">Transmembrane</keyword>
<organism evidence="2 3">
    <name type="scientific">Planctomyces bekefii</name>
    <dbReference type="NCBI Taxonomy" id="1653850"/>
    <lineage>
        <taxon>Bacteria</taxon>
        <taxon>Pseudomonadati</taxon>
        <taxon>Planctomycetota</taxon>
        <taxon>Planctomycetia</taxon>
        <taxon>Planctomycetales</taxon>
        <taxon>Planctomycetaceae</taxon>
        <taxon>Planctomyces</taxon>
    </lineage>
</organism>
<accession>A0A5C6M0N3</accession>
<feature type="transmembrane region" description="Helical" evidence="1">
    <location>
        <begin position="26"/>
        <end position="49"/>
    </location>
</feature>
<protein>
    <submittedName>
        <fullName evidence="2">Uncharacterized protein</fullName>
    </submittedName>
</protein>
<dbReference type="PANTHER" id="PTHR36833:SF2">
    <property type="entry name" value="SLR0610 PROTEIN"/>
    <property type="match status" value="1"/>
</dbReference>
<keyword evidence="1" id="KW-1133">Transmembrane helix</keyword>
<sequence>MQRYLRLYAYFLQFSFSRAMEFRLDFFFRIVMDLVYYLVNIAFFKLLYLHTGTLAGWNERQAMVFVSIYLLVEAVHMTVFTDNLWNMGDFVYRGGP</sequence>
<evidence type="ECO:0000313" key="2">
    <source>
        <dbReference type="EMBL" id="TWW08286.1"/>
    </source>
</evidence>
<evidence type="ECO:0000313" key="3">
    <source>
        <dbReference type="Proteomes" id="UP000321083"/>
    </source>
</evidence>
<feature type="transmembrane region" description="Helical" evidence="1">
    <location>
        <begin position="61"/>
        <end position="80"/>
    </location>
</feature>
<dbReference type="InterPro" id="IPR010390">
    <property type="entry name" value="ABC-2_transporter-like"/>
</dbReference>
<dbReference type="EMBL" id="SRHE01000743">
    <property type="protein sequence ID" value="TWW08286.1"/>
    <property type="molecule type" value="Genomic_DNA"/>
</dbReference>
<keyword evidence="1" id="KW-0472">Membrane</keyword>
<evidence type="ECO:0000256" key="1">
    <source>
        <dbReference type="SAM" id="Phobius"/>
    </source>
</evidence>
<keyword evidence="3" id="KW-1185">Reference proteome</keyword>
<dbReference type="Pfam" id="PF06182">
    <property type="entry name" value="ABC2_membrane_6"/>
    <property type="match status" value="1"/>
</dbReference>
<proteinExistence type="predicted"/>
<dbReference type="PANTHER" id="PTHR36833">
    <property type="entry name" value="SLR0610 PROTEIN-RELATED"/>
    <property type="match status" value="1"/>
</dbReference>
<reference evidence="2 3" key="1">
    <citation type="submission" date="2019-08" db="EMBL/GenBank/DDBJ databases">
        <title>100 year-old enigma solved: identification of Planctomyces bekefii, the type genus and species of the phylum Planctomycetes.</title>
        <authorList>
            <person name="Svetlana D.N."/>
            <person name="Overmann J."/>
        </authorList>
    </citation>
    <scope>NUCLEOTIDE SEQUENCE [LARGE SCALE GENOMIC DNA]</scope>
    <source>
        <strain evidence="2">Phe10_nw2017</strain>
    </source>
</reference>
<dbReference type="Proteomes" id="UP000321083">
    <property type="component" value="Unassembled WGS sequence"/>
</dbReference>
<gene>
    <name evidence="2" type="ORF">E3A20_25820</name>
</gene>
<name>A0A5C6M0N3_9PLAN</name>
<comment type="caution">
    <text evidence="2">The sequence shown here is derived from an EMBL/GenBank/DDBJ whole genome shotgun (WGS) entry which is preliminary data.</text>
</comment>
<dbReference type="AlphaFoldDB" id="A0A5C6M0N3"/>